<organism evidence="3">
    <name type="scientific">marine sediment metagenome</name>
    <dbReference type="NCBI Taxonomy" id="412755"/>
    <lineage>
        <taxon>unclassified sequences</taxon>
        <taxon>metagenomes</taxon>
        <taxon>ecological metagenomes</taxon>
    </lineage>
</organism>
<dbReference type="GO" id="GO:0000175">
    <property type="term" value="F:3'-5'-RNA exonuclease activity"/>
    <property type="evidence" value="ECO:0007669"/>
    <property type="project" value="TreeGrafter"/>
</dbReference>
<reference evidence="3" key="1">
    <citation type="journal article" date="2014" name="Front. Microbiol.">
        <title>High frequency of phylogenetically diverse reductive dehalogenase-homologous genes in deep subseafloor sedimentary metagenomes.</title>
        <authorList>
            <person name="Kawai M."/>
            <person name="Futagami T."/>
            <person name="Toyoda A."/>
            <person name="Takaki Y."/>
            <person name="Nishi S."/>
            <person name="Hori S."/>
            <person name="Arai W."/>
            <person name="Tsubouchi T."/>
            <person name="Morono Y."/>
            <person name="Uchiyama I."/>
            <person name="Ito T."/>
            <person name="Fujiyama A."/>
            <person name="Inagaki F."/>
            <person name="Takami H."/>
        </authorList>
    </citation>
    <scope>NUCLEOTIDE SEQUENCE</scope>
    <source>
        <strain evidence="3">Expedition CK06-06</strain>
    </source>
</reference>
<name>X1IY23_9ZZZZ</name>
<dbReference type="InterPro" id="IPR012340">
    <property type="entry name" value="NA-bd_OB-fold"/>
</dbReference>
<sequence length="81" mass="8940">IIPGVEGLCHISALSDGYVKNVEDVCKMGDLISVKLILIDDQGRLKLSRKAALAELDSTEKAEKTEKTKKTEKTEPDKKKQ</sequence>
<dbReference type="GO" id="GO:0004654">
    <property type="term" value="F:polyribonucleotide nucleotidyltransferase activity"/>
    <property type="evidence" value="ECO:0007669"/>
    <property type="project" value="InterPro"/>
</dbReference>
<dbReference type="Gene3D" id="2.40.50.140">
    <property type="entry name" value="Nucleic acid-binding proteins"/>
    <property type="match status" value="1"/>
</dbReference>
<dbReference type="PANTHER" id="PTHR11252">
    <property type="entry name" value="POLYRIBONUCLEOTIDE NUCLEOTIDYLTRANSFERASE"/>
    <property type="match status" value="1"/>
</dbReference>
<dbReference type="PROSITE" id="PS50126">
    <property type="entry name" value="S1"/>
    <property type="match status" value="1"/>
</dbReference>
<dbReference type="PANTHER" id="PTHR11252:SF0">
    <property type="entry name" value="POLYRIBONUCLEOTIDE NUCLEOTIDYLTRANSFERASE 1, MITOCHONDRIAL"/>
    <property type="match status" value="1"/>
</dbReference>
<dbReference type="GO" id="GO:0003723">
    <property type="term" value="F:RNA binding"/>
    <property type="evidence" value="ECO:0007669"/>
    <property type="project" value="InterPro"/>
</dbReference>
<evidence type="ECO:0000313" key="3">
    <source>
        <dbReference type="EMBL" id="GAH86617.1"/>
    </source>
</evidence>
<evidence type="ECO:0000259" key="2">
    <source>
        <dbReference type="PROSITE" id="PS50126"/>
    </source>
</evidence>
<dbReference type="SUPFAM" id="SSF50249">
    <property type="entry name" value="Nucleic acid-binding proteins"/>
    <property type="match status" value="1"/>
</dbReference>
<feature type="non-terminal residue" evidence="3">
    <location>
        <position position="1"/>
    </location>
</feature>
<dbReference type="EMBL" id="BARU01035980">
    <property type="protein sequence ID" value="GAH86617.1"/>
    <property type="molecule type" value="Genomic_DNA"/>
</dbReference>
<dbReference type="GO" id="GO:0005829">
    <property type="term" value="C:cytosol"/>
    <property type="evidence" value="ECO:0007669"/>
    <property type="project" value="TreeGrafter"/>
</dbReference>
<gene>
    <name evidence="3" type="ORF">S03H2_56261</name>
</gene>
<feature type="compositionally biased region" description="Basic and acidic residues" evidence="1">
    <location>
        <begin position="58"/>
        <end position="81"/>
    </location>
</feature>
<proteinExistence type="predicted"/>
<comment type="caution">
    <text evidence="3">The sequence shown here is derived from an EMBL/GenBank/DDBJ whole genome shotgun (WGS) entry which is preliminary data.</text>
</comment>
<protein>
    <recommendedName>
        <fullName evidence="2">S1 motif domain-containing protein</fullName>
    </recommendedName>
</protein>
<dbReference type="Pfam" id="PF00575">
    <property type="entry name" value="S1"/>
    <property type="match status" value="1"/>
</dbReference>
<feature type="region of interest" description="Disordered" evidence="1">
    <location>
        <begin position="57"/>
        <end position="81"/>
    </location>
</feature>
<dbReference type="InterPro" id="IPR003029">
    <property type="entry name" value="S1_domain"/>
</dbReference>
<evidence type="ECO:0000256" key="1">
    <source>
        <dbReference type="SAM" id="MobiDB-lite"/>
    </source>
</evidence>
<dbReference type="AlphaFoldDB" id="X1IY23"/>
<accession>X1IY23</accession>
<feature type="domain" description="S1 motif" evidence="2">
    <location>
        <begin position="1"/>
        <end position="50"/>
    </location>
</feature>
<dbReference type="GO" id="GO:0006402">
    <property type="term" value="P:mRNA catabolic process"/>
    <property type="evidence" value="ECO:0007669"/>
    <property type="project" value="InterPro"/>
</dbReference>
<dbReference type="InterPro" id="IPR012162">
    <property type="entry name" value="PNPase"/>
</dbReference>